<evidence type="ECO:0000313" key="1">
    <source>
        <dbReference type="EMBL" id="RFU25123.1"/>
    </source>
</evidence>
<accession>A0A3E2GWJ8</accession>
<sequence length="128" mass="13297">MSLEKLTYKGDDGLAPQDLQSRAQTALDNANDEPIQLEILSGLGGLDNSGVVAAQLLGQVFPTVPEQLQNIINSPDDFNTVQSALSSINNVRCKDVLPAVTDLWAAAASLSGAPTPPAANVPQSCQGL</sequence>
<feature type="non-terminal residue" evidence="1">
    <location>
        <position position="1"/>
    </location>
</feature>
<dbReference type="EMBL" id="NCSJ02000361">
    <property type="protein sequence ID" value="RFU25123.1"/>
    <property type="molecule type" value="Genomic_DNA"/>
</dbReference>
<feature type="non-terminal residue" evidence="1">
    <location>
        <position position="128"/>
    </location>
</feature>
<keyword evidence="2" id="KW-1185">Reference proteome</keyword>
<dbReference type="OrthoDB" id="2117996at2759"/>
<comment type="caution">
    <text evidence="1">The sequence shown here is derived from an EMBL/GenBank/DDBJ whole genome shotgun (WGS) entry which is preliminary data.</text>
</comment>
<dbReference type="Proteomes" id="UP000258309">
    <property type="component" value="Unassembled WGS sequence"/>
</dbReference>
<evidence type="ECO:0000313" key="2">
    <source>
        <dbReference type="Proteomes" id="UP000258309"/>
    </source>
</evidence>
<name>A0A3E2GWJ8_SCYLI</name>
<protein>
    <submittedName>
        <fullName evidence="1">Uncharacterized protein</fullName>
    </submittedName>
</protein>
<gene>
    <name evidence="1" type="ORF">B7463_g11210</name>
</gene>
<dbReference type="AlphaFoldDB" id="A0A3E2GWJ8"/>
<organism evidence="1 2">
    <name type="scientific">Scytalidium lignicola</name>
    <name type="common">Hyphomycete</name>
    <dbReference type="NCBI Taxonomy" id="5539"/>
    <lineage>
        <taxon>Eukaryota</taxon>
        <taxon>Fungi</taxon>
        <taxon>Dikarya</taxon>
        <taxon>Ascomycota</taxon>
        <taxon>Pezizomycotina</taxon>
        <taxon>Leotiomycetes</taxon>
        <taxon>Leotiomycetes incertae sedis</taxon>
        <taxon>Scytalidium</taxon>
    </lineage>
</organism>
<proteinExistence type="predicted"/>
<reference evidence="1 2" key="1">
    <citation type="submission" date="2018-05" db="EMBL/GenBank/DDBJ databases">
        <title>Draft genome sequence of Scytalidium lignicola DSM 105466, a ubiquitous saprotrophic fungus.</title>
        <authorList>
            <person name="Buettner E."/>
            <person name="Gebauer A.M."/>
            <person name="Hofrichter M."/>
            <person name="Liers C."/>
            <person name="Kellner H."/>
        </authorList>
    </citation>
    <scope>NUCLEOTIDE SEQUENCE [LARGE SCALE GENOMIC DNA]</scope>
    <source>
        <strain evidence="1 2">DSM 105466</strain>
    </source>
</reference>